<dbReference type="Gene3D" id="3.40.1190.20">
    <property type="match status" value="1"/>
</dbReference>
<keyword evidence="4" id="KW-0808">Transferase</keyword>
<dbReference type="EMBL" id="QNRE01000016">
    <property type="protein sequence ID" value="RBO84506.1"/>
    <property type="molecule type" value="Genomic_DNA"/>
</dbReference>
<dbReference type="SUPFAM" id="SSF53697">
    <property type="entry name" value="SIS domain"/>
    <property type="match status" value="1"/>
</dbReference>
<dbReference type="PANTHER" id="PTHR30390:SF6">
    <property type="entry name" value="DNAA INITIATOR-ASSOCIATING PROTEIN DIAA"/>
    <property type="match status" value="1"/>
</dbReference>
<gene>
    <name evidence="4" type="ORF">DFR74_11667</name>
</gene>
<dbReference type="SUPFAM" id="SSF52374">
    <property type="entry name" value="Nucleotidylyl transferase"/>
    <property type="match status" value="1"/>
</dbReference>
<dbReference type="SUPFAM" id="SSF53613">
    <property type="entry name" value="Ribokinase-like"/>
    <property type="match status" value="1"/>
</dbReference>
<evidence type="ECO:0000256" key="2">
    <source>
        <dbReference type="ARBA" id="ARBA00023277"/>
    </source>
</evidence>
<dbReference type="InterPro" id="IPR046348">
    <property type="entry name" value="SIS_dom_sf"/>
</dbReference>
<dbReference type="InterPro" id="IPR029056">
    <property type="entry name" value="Ribokinase-like"/>
</dbReference>
<keyword evidence="4" id="KW-0418">Kinase</keyword>
<accession>A0A366D3J1</accession>
<name>A0A366D3J1_9NOCA</name>
<dbReference type="Gene3D" id="3.40.50.10490">
    <property type="entry name" value="Glucose-6-phosphate isomerase like protein, domain 1"/>
    <property type="match status" value="1"/>
</dbReference>
<dbReference type="InterPro" id="IPR011611">
    <property type="entry name" value="PfkB_dom"/>
</dbReference>
<dbReference type="GO" id="GO:0097367">
    <property type="term" value="F:carbohydrate derivative binding"/>
    <property type="evidence" value="ECO:0007669"/>
    <property type="project" value="InterPro"/>
</dbReference>
<proteinExistence type="predicted"/>
<evidence type="ECO:0000259" key="3">
    <source>
        <dbReference type="PROSITE" id="PS51464"/>
    </source>
</evidence>
<dbReference type="Pfam" id="PF00294">
    <property type="entry name" value="PfkB"/>
    <property type="match status" value="1"/>
</dbReference>
<dbReference type="AlphaFoldDB" id="A0A366D3J1"/>
<keyword evidence="1" id="KW-0511">Multifunctional enzyme</keyword>
<dbReference type="Proteomes" id="UP000252586">
    <property type="component" value="Unassembled WGS sequence"/>
</dbReference>
<dbReference type="NCBIfam" id="TIGR00125">
    <property type="entry name" value="cyt_tran_rel"/>
    <property type="match status" value="1"/>
</dbReference>
<dbReference type="Pfam" id="PF13580">
    <property type="entry name" value="SIS_2"/>
    <property type="match status" value="1"/>
</dbReference>
<dbReference type="PROSITE" id="PS51464">
    <property type="entry name" value="SIS"/>
    <property type="match status" value="1"/>
</dbReference>
<organism evidence="4 5">
    <name type="scientific">Nocardia puris</name>
    <dbReference type="NCBI Taxonomy" id="208602"/>
    <lineage>
        <taxon>Bacteria</taxon>
        <taxon>Bacillati</taxon>
        <taxon>Actinomycetota</taxon>
        <taxon>Actinomycetes</taxon>
        <taxon>Mycobacteriales</taxon>
        <taxon>Nocardiaceae</taxon>
        <taxon>Nocardia</taxon>
    </lineage>
</organism>
<reference evidence="4 5" key="1">
    <citation type="submission" date="2018-06" db="EMBL/GenBank/DDBJ databases">
        <title>Genomic Encyclopedia of Type Strains, Phase IV (KMG-IV): sequencing the most valuable type-strain genomes for metagenomic binning, comparative biology and taxonomic classification.</title>
        <authorList>
            <person name="Goeker M."/>
        </authorList>
    </citation>
    <scope>NUCLEOTIDE SEQUENCE [LARGE SCALE GENOMIC DNA]</scope>
    <source>
        <strain evidence="4 5">DSM 44599</strain>
    </source>
</reference>
<protein>
    <submittedName>
        <fullName evidence="4">RfaE bifunctional protein kinase chain/domain/rfaE bifunctional protein nucleotidyltransferase chain/domain</fullName>
    </submittedName>
</protein>
<dbReference type="InterPro" id="IPR001347">
    <property type="entry name" value="SIS_dom"/>
</dbReference>
<keyword evidence="5" id="KW-1185">Reference proteome</keyword>
<dbReference type="Pfam" id="PF01467">
    <property type="entry name" value="CTP_transf_like"/>
    <property type="match status" value="1"/>
</dbReference>
<dbReference type="InterPro" id="IPR035461">
    <property type="entry name" value="GmhA/DiaA"/>
</dbReference>
<keyword evidence="2" id="KW-0119">Carbohydrate metabolism</keyword>
<dbReference type="InterPro" id="IPR050099">
    <property type="entry name" value="SIS_GmhA/DiaA_subfam"/>
</dbReference>
<evidence type="ECO:0000313" key="4">
    <source>
        <dbReference type="EMBL" id="RBO84506.1"/>
    </source>
</evidence>
<dbReference type="Gene3D" id="3.40.50.620">
    <property type="entry name" value="HUPs"/>
    <property type="match status" value="1"/>
</dbReference>
<feature type="domain" description="SIS" evidence="3">
    <location>
        <begin position="38"/>
        <end position="197"/>
    </location>
</feature>
<dbReference type="PANTHER" id="PTHR30390">
    <property type="entry name" value="SEDOHEPTULOSE 7-PHOSPHATE ISOMERASE / DNAA INITIATOR-ASSOCIATING FACTOR FOR REPLICATION INITIATION"/>
    <property type="match status" value="1"/>
</dbReference>
<dbReference type="GO" id="GO:1901135">
    <property type="term" value="P:carbohydrate derivative metabolic process"/>
    <property type="evidence" value="ECO:0007669"/>
    <property type="project" value="InterPro"/>
</dbReference>
<dbReference type="GO" id="GO:0016301">
    <property type="term" value="F:kinase activity"/>
    <property type="evidence" value="ECO:0007669"/>
    <property type="project" value="UniProtKB-KW"/>
</dbReference>
<dbReference type="InterPro" id="IPR014729">
    <property type="entry name" value="Rossmann-like_a/b/a_fold"/>
</dbReference>
<evidence type="ECO:0000313" key="5">
    <source>
        <dbReference type="Proteomes" id="UP000252586"/>
    </source>
</evidence>
<dbReference type="CDD" id="cd05006">
    <property type="entry name" value="SIS_GmhA"/>
    <property type="match status" value="1"/>
</dbReference>
<evidence type="ECO:0000256" key="1">
    <source>
        <dbReference type="ARBA" id="ARBA00023268"/>
    </source>
</evidence>
<comment type="caution">
    <text evidence="4">The sequence shown here is derived from an EMBL/GenBank/DDBJ whole genome shotgun (WGS) entry which is preliminary data.</text>
</comment>
<dbReference type="STRING" id="1210090.GCA_001613185_03978"/>
<sequence length="674" mass="70390">MIEAGRQMNESGADRVAKLSEALERTDLDKVRSWGQMVASRLRRGGRVLAVGNGGSAAQAQHLVAELVGRFETERNPLAALALTTDSAVVTAIGNDYGFDQLYARQVRAHGREGDVLIAISTSGCSTNVIAAATEANELGMLTFALTGPADSVLARVCDEVVSVDSSATSTIQECHLLIAHELCAAVDAALASAPSTSQPTEAETAESVPPPTVEHARRLVIVGDVLADCDWCGEVTRVSPEAPVPVLSAVSRQWRPGGAGLAAILAAHDGCEVTLVTAIGADEPGLRILSDLTEAGVSVIDLGIEAPTPVKIRMRARGQTLVMVDDSDPAVPVGDPPPEVAHALVEAQGVLVADYGRGVAAQPRLRVLLATVARRVPVVWDPHRHGPAPTDGVSVIVPNAEEADLLTAEDGAAGDLDSDVRRARSLRSRWRCQYAVVTRGADGAVLVGADTDPAHVFPAPRREQGDTCGAGDRFAVRLLGELIGNRTMSTAVQRAVTAAADYVAGQRATAGNHPRPDGAGDGFAVADRVHAAGGRVVATGGCFDVLHDGHRQLLEAARAMGDCLIVLLNSDASVANLKGPNRPLVPQAQRAAMLTAFSFVDAVLVFDEDTPAALLERLRPHVWVKGGDYGATELPETAVVQRHGGQVVVGPYLEGVSTSELIERAVAGRVMQP</sequence>
<dbReference type="InterPro" id="IPR004821">
    <property type="entry name" value="Cyt_trans-like"/>
</dbReference>